<feature type="region of interest" description="Disordered" evidence="1">
    <location>
        <begin position="830"/>
        <end position="867"/>
    </location>
</feature>
<reference evidence="2 3" key="1">
    <citation type="journal article" date="2012" name="Genome Biol.">
        <title>Genome and low-iron response of an oceanic diatom adapted to chronic iron limitation.</title>
        <authorList>
            <person name="Lommer M."/>
            <person name="Specht M."/>
            <person name="Roy A.S."/>
            <person name="Kraemer L."/>
            <person name="Andreson R."/>
            <person name="Gutowska M.A."/>
            <person name="Wolf J."/>
            <person name="Bergner S.V."/>
            <person name="Schilhabel M.B."/>
            <person name="Klostermeier U.C."/>
            <person name="Beiko R.G."/>
            <person name="Rosenstiel P."/>
            <person name="Hippler M."/>
            <person name="Laroche J."/>
        </authorList>
    </citation>
    <scope>NUCLEOTIDE SEQUENCE [LARGE SCALE GENOMIC DNA]</scope>
    <source>
        <strain evidence="2 3">CCMP1005</strain>
    </source>
</reference>
<accession>K0SF55</accession>
<name>K0SF55_THAOC</name>
<evidence type="ECO:0000313" key="2">
    <source>
        <dbReference type="EMBL" id="EJK64713.1"/>
    </source>
</evidence>
<dbReference type="EMBL" id="AGNL01016961">
    <property type="protein sequence ID" value="EJK64713.1"/>
    <property type="molecule type" value="Genomic_DNA"/>
</dbReference>
<dbReference type="OrthoDB" id="416505at2759"/>
<dbReference type="InterPro" id="IPR052766">
    <property type="entry name" value="S41A_metabolite_peptidase"/>
</dbReference>
<proteinExistence type="predicted"/>
<keyword evidence="3" id="KW-1185">Reference proteome</keyword>
<dbReference type="Proteomes" id="UP000266841">
    <property type="component" value="Unassembled WGS sequence"/>
</dbReference>
<organism evidence="2 3">
    <name type="scientific">Thalassiosira oceanica</name>
    <name type="common">Marine diatom</name>
    <dbReference type="NCBI Taxonomy" id="159749"/>
    <lineage>
        <taxon>Eukaryota</taxon>
        <taxon>Sar</taxon>
        <taxon>Stramenopiles</taxon>
        <taxon>Ochrophyta</taxon>
        <taxon>Bacillariophyta</taxon>
        <taxon>Coscinodiscophyceae</taxon>
        <taxon>Thalassiosirophycidae</taxon>
        <taxon>Thalassiosirales</taxon>
        <taxon>Thalassiosiraceae</taxon>
        <taxon>Thalassiosira</taxon>
    </lineage>
</organism>
<gene>
    <name evidence="2" type="ORF">THAOC_14522</name>
</gene>
<feature type="compositionally biased region" description="Low complexity" evidence="1">
    <location>
        <begin position="853"/>
        <end position="867"/>
    </location>
</feature>
<evidence type="ECO:0008006" key="4">
    <source>
        <dbReference type="Google" id="ProtNLM"/>
    </source>
</evidence>
<dbReference type="Gene3D" id="3.90.226.10">
    <property type="entry name" value="2-enoyl-CoA Hydratase, Chain A, domain 1"/>
    <property type="match status" value="1"/>
</dbReference>
<sequence length="905" mass="97982">MKLSILLAASSSSGVLVRASPTRRRTTTTSGLHLSRGTHRIYQPDNAESEDLEAADPYMGLLGNRGLQQQAMSMVATEPAATSYGGMSFNACEFSSVVGFNMPTWSDSFQLAAPPSEVSSCIKTFPLEIEPITEHIQSLMNSTRDFYIFKDVAIDPAASIPNDTMLDYPIYEGPEHGQVDVFQEMTDLLARVTADGATLDTFWEINEIYGKLLDAHINIQFTDTGSMLDNSTVFLAAGEVISGALQDYKLEIDFPSNEFTINAVITDNEGAETTTAVTSIDGQKPLDFFTKRCSTPPFDAPLKSIGPRIQNLLQKWVSGTEGTAVFGLLSSGLWDGAPNMARFLKDEYQIKHADGTAITWKSFQPISSNTTREEIQSSIDEPGALYSQFEQALTDLQIVASSRKRKRQSDPFSRKLQTSDFTMVGDHVGFVVRDDYAVFKIDTFEWPDEDNMSGKDFEEIWQGWNDLTNSAADAGVTRLIVDIIGNGGGSVDLGYALASFMYPDAQNEVQPFFTSGLSDALGGTYSNATMLANEDPTMLVSKLNKTVGYLGALAEVNGDSSISSAYETTKLILTSVQLRDPISISVEEMTLLLNNITGLADGSSHVFTLPGSSTPVPVELQRGGVTANYTSQFVLLQPNAFNSSHIRNMEMEHPYQFNQYIVLADGNDVGSTANTFMTTVNEYSKSNPDPNLRLVSYGGSGKREDSAVSQFSGGFIGSADLSTLYVPDFLLLILASWFDGTPAGGKVNEISVAYDATIPDPSYYNFKAPGFPVSEIYSALTGQNSIPLEYVDQVPDNYIRQWPTSTSFSSPADLPGLYDLAAESFDDQTMDIGEGEQPSDPANEASPSGSSDTPGASPASTPKPSSSTALNNLSLLHVQAATGIWVLRWKPLNGVERPPILPGVG</sequence>
<dbReference type="SUPFAM" id="SSF52096">
    <property type="entry name" value="ClpP/crotonase"/>
    <property type="match status" value="1"/>
</dbReference>
<evidence type="ECO:0000313" key="3">
    <source>
        <dbReference type="Proteomes" id="UP000266841"/>
    </source>
</evidence>
<dbReference type="PANTHER" id="PTHR37049">
    <property type="entry name" value="PEPTIDASE S41 FAMILY PROTEIN"/>
    <property type="match status" value="1"/>
</dbReference>
<evidence type="ECO:0000256" key="1">
    <source>
        <dbReference type="SAM" id="MobiDB-lite"/>
    </source>
</evidence>
<dbReference type="InterPro" id="IPR029045">
    <property type="entry name" value="ClpP/crotonase-like_dom_sf"/>
</dbReference>
<protein>
    <recommendedName>
        <fullName evidence="4">Tail specific protease domain-containing protein</fullName>
    </recommendedName>
</protein>
<dbReference type="PANTHER" id="PTHR37049:SF4">
    <property type="entry name" value="RHODANESE DOMAIN-CONTAINING PROTEIN"/>
    <property type="match status" value="1"/>
</dbReference>
<comment type="caution">
    <text evidence="2">The sequence shown here is derived from an EMBL/GenBank/DDBJ whole genome shotgun (WGS) entry which is preliminary data.</text>
</comment>
<dbReference type="AlphaFoldDB" id="K0SF55"/>